<evidence type="ECO:0000313" key="4">
    <source>
        <dbReference type="EMBL" id="CAD7640829.1"/>
    </source>
</evidence>
<protein>
    <submittedName>
        <fullName evidence="4">Uncharacterized protein</fullName>
    </submittedName>
</protein>
<reference evidence="4" key="1">
    <citation type="submission" date="2020-11" db="EMBL/GenBank/DDBJ databases">
        <authorList>
            <person name="Tran Van P."/>
        </authorList>
    </citation>
    <scope>NUCLEOTIDE SEQUENCE</scope>
</reference>
<dbReference type="EMBL" id="CAJPVJ010000699">
    <property type="protein sequence ID" value="CAG2163192.1"/>
    <property type="molecule type" value="Genomic_DNA"/>
</dbReference>
<dbReference type="Pfam" id="PF13540">
    <property type="entry name" value="RCC1_2"/>
    <property type="match status" value="1"/>
</dbReference>
<dbReference type="AlphaFoldDB" id="A0A7R9QDK8"/>
<dbReference type="Proteomes" id="UP000728032">
    <property type="component" value="Unassembled WGS sequence"/>
</dbReference>
<evidence type="ECO:0000313" key="5">
    <source>
        <dbReference type="Proteomes" id="UP000728032"/>
    </source>
</evidence>
<dbReference type="InterPro" id="IPR009091">
    <property type="entry name" value="RCC1/BLIP-II"/>
</dbReference>
<dbReference type="Pfam" id="PF00415">
    <property type="entry name" value="RCC1"/>
    <property type="match status" value="1"/>
</dbReference>
<evidence type="ECO:0000256" key="1">
    <source>
        <dbReference type="ARBA" id="ARBA00022737"/>
    </source>
</evidence>
<evidence type="ECO:0000256" key="3">
    <source>
        <dbReference type="SAM" id="MobiDB-lite"/>
    </source>
</evidence>
<feature type="compositionally biased region" description="Low complexity" evidence="3">
    <location>
        <begin position="15"/>
        <end position="56"/>
    </location>
</feature>
<dbReference type="EMBL" id="OC915524">
    <property type="protein sequence ID" value="CAD7640829.1"/>
    <property type="molecule type" value="Genomic_DNA"/>
</dbReference>
<dbReference type="PROSITE" id="PS50012">
    <property type="entry name" value="RCC1_3"/>
    <property type="match status" value="3"/>
</dbReference>
<dbReference type="PRINTS" id="PR00633">
    <property type="entry name" value="RCCNDNSATION"/>
</dbReference>
<dbReference type="InterPro" id="IPR000408">
    <property type="entry name" value="Reg_chr_condens"/>
</dbReference>
<gene>
    <name evidence="4" type="ORF">ONB1V03_LOCUS2776</name>
</gene>
<keyword evidence="5" id="KW-1185">Reference proteome</keyword>
<name>A0A7R9QDK8_9ACAR</name>
<dbReference type="Gene3D" id="2.130.10.30">
    <property type="entry name" value="Regulator of chromosome condensation 1/beta-lactamase-inhibitor protein II"/>
    <property type="match status" value="1"/>
</dbReference>
<dbReference type="InterPro" id="IPR051625">
    <property type="entry name" value="Signaling_Regulatory_Domain"/>
</dbReference>
<organism evidence="4">
    <name type="scientific">Oppiella nova</name>
    <dbReference type="NCBI Taxonomy" id="334625"/>
    <lineage>
        <taxon>Eukaryota</taxon>
        <taxon>Metazoa</taxon>
        <taxon>Ecdysozoa</taxon>
        <taxon>Arthropoda</taxon>
        <taxon>Chelicerata</taxon>
        <taxon>Arachnida</taxon>
        <taxon>Acari</taxon>
        <taxon>Acariformes</taxon>
        <taxon>Sarcoptiformes</taxon>
        <taxon>Oribatida</taxon>
        <taxon>Brachypylina</taxon>
        <taxon>Oppioidea</taxon>
        <taxon>Oppiidae</taxon>
        <taxon>Oppiella</taxon>
    </lineage>
</organism>
<dbReference type="OrthoDB" id="6485644at2759"/>
<dbReference type="PROSITE" id="PS00626">
    <property type="entry name" value="RCC1_2"/>
    <property type="match status" value="1"/>
</dbReference>
<feature type="repeat" description="RCC1" evidence="2">
    <location>
        <begin position="168"/>
        <end position="218"/>
    </location>
</feature>
<sequence>MTILLVTVWSQTTSNTTVPSISSVSPSKTTPRGTTSHSTTNSSVTSNTTERTVSETCVEEETTRPYAVVINEDNTETATDIYNNIPNNPCQGNSLSVSSAPVVSRRLNILFVTTDDIVYGLGSNSEGQLGLGHNRPVDTPEEVPELSEQNIYQFINGEDFVLAINSEHRLYSWGRNDRGQLALDAPTYGTTKPKIISIDIPVISVSCGANHTLVLTGSGHVYGWGSNDRGQVGCGKSDVKAVLKAIEVKFPNGYTIVKISCSDRKSFAITSDGYVFRWGWNAYRNCLYKPELMDCVYNIQSVGANNDKIYLLSNDGQI</sequence>
<accession>A0A7R9QDK8</accession>
<dbReference type="SUPFAM" id="SSF50985">
    <property type="entry name" value="RCC1/BLIP-II"/>
    <property type="match status" value="1"/>
</dbReference>
<feature type="repeat" description="RCC1" evidence="2">
    <location>
        <begin position="116"/>
        <end position="167"/>
    </location>
</feature>
<proteinExistence type="predicted"/>
<dbReference type="PANTHER" id="PTHR22872">
    <property type="entry name" value="BTK-BINDING PROTEIN-RELATED"/>
    <property type="match status" value="1"/>
</dbReference>
<feature type="repeat" description="RCC1" evidence="2">
    <location>
        <begin position="219"/>
        <end position="272"/>
    </location>
</feature>
<feature type="region of interest" description="Disordered" evidence="3">
    <location>
        <begin position="15"/>
        <end position="60"/>
    </location>
</feature>
<evidence type="ECO:0000256" key="2">
    <source>
        <dbReference type="PROSITE-ProRule" id="PRU00235"/>
    </source>
</evidence>
<keyword evidence="1" id="KW-0677">Repeat</keyword>